<dbReference type="InterPro" id="IPR039374">
    <property type="entry name" value="SIP_fam"/>
</dbReference>
<reference evidence="2 3" key="1">
    <citation type="submission" date="2020-08" db="EMBL/GenBank/DDBJ databases">
        <title>Genemic of Streptomyces polyaspartic.</title>
        <authorList>
            <person name="Liu W."/>
        </authorList>
    </citation>
    <scope>NUCLEOTIDE SEQUENCE [LARGE SCALE GENOMIC DNA]</scope>
    <source>
        <strain evidence="2 3">TRM66268-LWL</strain>
    </source>
</reference>
<dbReference type="PANTHER" id="PTHR30157:SF0">
    <property type="entry name" value="NADPH-DEPENDENT FERRIC-CHELATE REDUCTASE"/>
    <property type="match status" value="1"/>
</dbReference>
<dbReference type="Pfam" id="PF04954">
    <property type="entry name" value="SIP"/>
    <property type="match status" value="1"/>
</dbReference>
<protein>
    <submittedName>
        <fullName evidence="2">Siderophore-interacting protein</fullName>
    </submittedName>
</protein>
<comment type="caution">
    <text evidence="2">The sequence shown here is derived from an EMBL/GenBank/DDBJ whole genome shotgun (WGS) entry which is preliminary data.</text>
</comment>
<dbReference type="CDD" id="cd06193">
    <property type="entry name" value="siderophore_interacting"/>
    <property type="match status" value="1"/>
</dbReference>
<dbReference type="Proteomes" id="UP000642284">
    <property type="component" value="Unassembled WGS sequence"/>
</dbReference>
<dbReference type="SUPFAM" id="SSF63380">
    <property type="entry name" value="Riboflavin synthase domain-like"/>
    <property type="match status" value="1"/>
</dbReference>
<proteinExistence type="predicted"/>
<dbReference type="InterPro" id="IPR013113">
    <property type="entry name" value="SIP_FAD-bd"/>
</dbReference>
<sequence>MTLPVRSLQVVEVRRPTPRLARVTFGGAGLAGPRLAGPDQQVKLYFPRPGQDEPVLPAPEGDFMSWYEAFHALPEEVRPWTRSYTIRRHDPVRGTITVDFVLHGGGSDAGLHGDGSDGPATAWARRAEPGQRLAMFGPSDYFAKPVPLGTTDWMLLAGDETALPAIATVLEALPAGARAVAFVEVADGAERQEIATRGEVTVHWVERDSGGRLAETVRAAVFPEGSVYVWLGGEAGSVRSLRRHLVADRGIAKQSVHFSGYWRKSLTQDDAPTEADLADARELLAQAEAGAE</sequence>
<dbReference type="EMBL" id="JACTVJ010000004">
    <property type="protein sequence ID" value="MBC9711999.1"/>
    <property type="molecule type" value="Genomic_DNA"/>
</dbReference>
<accession>A0ABR7SAT7</accession>
<dbReference type="Pfam" id="PF08021">
    <property type="entry name" value="FAD_binding_9"/>
    <property type="match status" value="1"/>
</dbReference>
<evidence type="ECO:0000313" key="2">
    <source>
        <dbReference type="EMBL" id="MBC9711999.1"/>
    </source>
</evidence>
<gene>
    <name evidence="2" type="ORF">H9Y04_05370</name>
</gene>
<keyword evidence="3" id="KW-1185">Reference proteome</keyword>
<dbReference type="PANTHER" id="PTHR30157">
    <property type="entry name" value="FERRIC REDUCTASE, NADPH-DEPENDENT"/>
    <property type="match status" value="1"/>
</dbReference>
<dbReference type="InterPro" id="IPR007037">
    <property type="entry name" value="SIP_rossman_dom"/>
</dbReference>
<evidence type="ECO:0000259" key="1">
    <source>
        <dbReference type="PROSITE" id="PS51384"/>
    </source>
</evidence>
<dbReference type="InterPro" id="IPR039261">
    <property type="entry name" value="FNR_nucleotide-bd"/>
</dbReference>
<dbReference type="Gene3D" id="3.40.50.80">
    <property type="entry name" value="Nucleotide-binding domain of ferredoxin-NADP reductase (FNR) module"/>
    <property type="match status" value="1"/>
</dbReference>
<dbReference type="PROSITE" id="PS51384">
    <property type="entry name" value="FAD_FR"/>
    <property type="match status" value="1"/>
</dbReference>
<organism evidence="2 3">
    <name type="scientific">Streptomyces polyasparticus</name>
    <dbReference type="NCBI Taxonomy" id="2767826"/>
    <lineage>
        <taxon>Bacteria</taxon>
        <taxon>Bacillati</taxon>
        <taxon>Actinomycetota</taxon>
        <taxon>Actinomycetes</taxon>
        <taxon>Kitasatosporales</taxon>
        <taxon>Streptomycetaceae</taxon>
        <taxon>Streptomyces</taxon>
    </lineage>
</organism>
<feature type="domain" description="FAD-binding FR-type" evidence="1">
    <location>
        <begin position="3"/>
        <end position="145"/>
    </location>
</feature>
<dbReference type="InterPro" id="IPR017938">
    <property type="entry name" value="Riboflavin_synthase-like_b-brl"/>
</dbReference>
<dbReference type="Gene3D" id="2.40.30.10">
    <property type="entry name" value="Translation factors"/>
    <property type="match status" value="1"/>
</dbReference>
<evidence type="ECO:0000313" key="3">
    <source>
        <dbReference type="Proteomes" id="UP000642284"/>
    </source>
</evidence>
<name>A0ABR7SAT7_9ACTN</name>
<dbReference type="InterPro" id="IPR017927">
    <property type="entry name" value="FAD-bd_FR_type"/>
</dbReference>